<keyword evidence="2 5" id="KW-0489">Methyltransferase</keyword>
<dbReference type="GO" id="GO:0032259">
    <property type="term" value="P:methylation"/>
    <property type="evidence" value="ECO:0007669"/>
    <property type="project" value="UniProtKB-KW"/>
</dbReference>
<name>A0AAX6NDZ2_PRIAR</name>
<dbReference type="CDD" id="cd00351">
    <property type="entry name" value="TS_Pyrimidine_HMase"/>
    <property type="match status" value="1"/>
</dbReference>
<dbReference type="HAMAP" id="MF_00008">
    <property type="entry name" value="Thymidy_synth_bact"/>
    <property type="match status" value="1"/>
</dbReference>
<comment type="function">
    <text evidence="5">Catalyzes the reductive methylation of 2'-deoxyuridine-5'-monophosphate (dUMP) to 2'-deoxythymidine-5'-monophosphate (dTMP) while utilizing 5,10-methylenetetrahydrofolate (mTHF) as the methyl donor and reductant in the reaction, yielding dihydrofolate (DHF) as a by-product. This enzymatic reaction provides an intracellular de novo source of dTMP, an essential precursor for DNA biosynthesis.</text>
</comment>
<feature type="active site" description="Nucleophile" evidence="5">
    <location>
        <position position="261"/>
    </location>
</feature>
<feature type="binding site" evidence="5">
    <location>
        <begin position="240"/>
        <end position="241"/>
    </location>
    <ligand>
        <name>dUMP</name>
        <dbReference type="ChEBI" id="CHEBI:246422"/>
        <note>ligand shared between dimeric partners</note>
    </ligand>
</feature>
<comment type="subunit">
    <text evidence="5">Homodimer.</text>
</comment>
<evidence type="ECO:0000256" key="5">
    <source>
        <dbReference type="HAMAP-Rule" id="MF_00008"/>
    </source>
</evidence>
<dbReference type="Gene3D" id="3.30.572.10">
    <property type="entry name" value="Thymidylate synthase/dCMP hydroxymethylase domain"/>
    <property type="match status" value="1"/>
</dbReference>
<dbReference type="Proteomes" id="UP001269400">
    <property type="component" value="Unassembled WGS sequence"/>
</dbReference>
<comment type="similarity">
    <text evidence="5">Belongs to the thymidylate synthase family. Bacterial-type ThyA subfamily.</text>
</comment>
<dbReference type="Pfam" id="PF00303">
    <property type="entry name" value="Thymidylat_synt"/>
    <property type="match status" value="1"/>
</dbReference>
<evidence type="ECO:0000256" key="1">
    <source>
        <dbReference type="ARBA" id="ARBA00011947"/>
    </source>
</evidence>
<protein>
    <recommendedName>
        <fullName evidence="1 5">Thymidylate synthase</fullName>
        <shortName evidence="5">TS</shortName>
        <shortName evidence="5">TSase</shortName>
        <ecNumber evidence="1 5">2.1.1.45</ecNumber>
    </recommendedName>
</protein>
<evidence type="ECO:0000256" key="4">
    <source>
        <dbReference type="ARBA" id="ARBA00022727"/>
    </source>
</evidence>
<dbReference type="EMBL" id="JAPTGD010000002">
    <property type="protein sequence ID" value="MDU9693714.1"/>
    <property type="molecule type" value="Genomic_DNA"/>
</dbReference>
<gene>
    <name evidence="5" type="primary">thyA</name>
    <name evidence="7" type="ORF">O0Q50_21285</name>
</gene>
<proteinExistence type="inferred from homology"/>
<dbReference type="GO" id="GO:0005829">
    <property type="term" value="C:cytosol"/>
    <property type="evidence" value="ECO:0007669"/>
    <property type="project" value="TreeGrafter"/>
</dbReference>
<dbReference type="InterPro" id="IPR036926">
    <property type="entry name" value="Thymidate_synth/dCMP_Mease_sf"/>
</dbReference>
<evidence type="ECO:0000313" key="7">
    <source>
        <dbReference type="EMBL" id="MDU9693714.1"/>
    </source>
</evidence>
<sequence>MTNILLQQEMKENVINITNQLNEVLQDKTVAEAIPKEKLENLVNSVAQLNSFLELLNTDSENVDQAYLGLLRDVLKNGHKKEDRTGTGTTSVFSRQLVIDLKKGFPMLTTKRLPLKVIASELAWFIKGDTNIQYLLKHNNHIWDEWPFQKYVESKEYKGPDMTNFAHRAEKDPEFAAVYKAEKDKFCKRILEDDKFAEKYGSIGSGAYGAQWRSFNGPNGETADQLKGLIKQIKNNPDSRRLLVSAWHPVMVKQNAVLPPCHFAFQFYVINGKISCKFIMRSSDLVIGLPFNLSSYALLTHLVARECGLEVDKLIYDGGDIHIYSNHYEQVQTQLEREPRELPKLVINPELASIFDFEPEDVSLEGYNPHPVIKAPVAV</sequence>
<keyword evidence="5" id="KW-0963">Cytoplasm</keyword>
<feature type="binding site" description="in other chain" evidence="5">
    <location>
        <position position="84"/>
    </location>
    <ligand>
        <name>dUMP</name>
        <dbReference type="ChEBI" id="CHEBI:246422"/>
        <note>ligand shared between dimeric partners</note>
    </ligand>
</feature>
<evidence type="ECO:0000256" key="2">
    <source>
        <dbReference type="ARBA" id="ARBA00022603"/>
    </source>
</evidence>
<feature type="binding site" evidence="5">
    <location>
        <position position="284"/>
    </location>
    <ligand>
        <name>(6R)-5,10-methylene-5,6,7,8-tetrahydrofolate</name>
        <dbReference type="ChEBI" id="CHEBI:15636"/>
    </ligand>
</feature>
<evidence type="ECO:0000256" key="3">
    <source>
        <dbReference type="ARBA" id="ARBA00022679"/>
    </source>
</evidence>
<feature type="binding site" description="in other chain" evidence="5">
    <location>
        <begin position="281"/>
        <end position="284"/>
    </location>
    <ligand>
        <name>dUMP</name>
        <dbReference type="ChEBI" id="CHEBI:246422"/>
        <note>ligand shared between dimeric partners</note>
    </ligand>
</feature>
<comment type="catalytic activity">
    <reaction evidence="5">
        <text>dUMP + (6R)-5,10-methylene-5,6,7,8-tetrahydrofolate = 7,8-dihydrofolate + dTMP</text>
        <dbReference type="Rhea" id="RHEA:12104"/>
        <dbReference type="ChEBI" id="CHEBI:15636"/>
        <dbReference type="ChEBI" id="CHEBI:57451"/>
        <dbReference type="ChEBI" id="CHEBI:63528"/>
        <dbReference type="ChEBI" id="CHEBI:246422"/>
        <dbReference type="EC" id="2.1.1.45"/>
    </reaction>
</comment>
<dbReference type="SUPFAM" id="SSF55831">
    <property type="entry name" value="Thymidylate synthase/dCMP hydroxymethylase"/>
    <property type="match status" value="1"/>
</dbReference>
<comment type="subcellular location">
    <subcellularLocation>
        <location evidence="5">Cytoplasm</location>
    </subcellularLocation>
</comment>
<keyword evidence="3 5" id="KW-0808">Transferase</keyword>
<dbReference type="InterPro" id="IPR045097">
    <property type="entry name" value="Thymidate_synth/dCMP_Mease"/>
</dbReference>
<comment type="pathway">
    <text evidence="5">Pyrimidine metabolism; dTTP biosynthesis.</text>
</comment>
<dbReference type="PANTHER" id="PTHR11548:SF9">
    <property type="entry name" value="THYMIDYLATE SYNTHASE"/>
    <property type="match status" value="1"/>
</dbReference>
<keyword evidence="4 5" id="KW-0545">Nucleotide biosynthesis</keyword>
<feature type="binding site" description="in other chain" evidence="5">
    <location>
        <position position="292"/>
    </location>
    <ligand>
        <name>dUMP</name>
        <dbReference type="ChEBI" id="CHEBI:246422"/>
        <note>ligand shared between dimeric partners</note>
    </ligand>
</feature>
<dbReference type="RefSeq" id="WP_316910933.1">
    <property type="nucleotide sequence ID" value="NZ_JAPTGD010000002.1"/>
</dbReference>
<accession>A0AAX6NDZ2</accession>
<dbReference type="GO" id="GO:0006231">
    <property type="term" value="P:dTMP biosynthetic process"/>
    <property type="evidence" value="ECO:0007669"/>
    <property type="project" value="UniProtKB-UniRule"/>
</dbReference>
<feature type="binding site" description="in other chain" evidence="5">
    <location>
        <begin position="322"/>
        <end position="324"/>
    </location>
    <ligand>
        <name>dUMP</name>
        <dbReference type="ChEBI" id="CHEBI:246422"/>
        <note>ligand shared between dimeric partners</note>
    </ligand>
</feature>
<feature type="domain" description="Thymidylate synthase/dCMP hydroxymethylase" evidence="6">
    <location>
        <begin position="65"/>
        <end position="379"/>
    </location>
</feature>
<dbReference type="NCBIfam" id="TIGR03284">
    <property type="entry name" value="thym_sym"/>
    <property type="match status" value="1"/>
</dbReference>
<dbReference type="PRINTS" id="PR00108">
    <property type="entry name" value="THYMDSNTHASE"/>
</dbReference>
<dbReference type="NCBIfam" id="NF002496">
    <property type="entry name" value="PRK01827.1-2"/>
    <property type="match status" value="1"/>
</dbReference>
<comment type="caution">
    <text evidence="5">Lacks conserved residue(s) required for the propagation of feature annotation.</text>
</comment>
<dbReference type="InterPro" id="IPR000398">
    <property type="entry name" value="Thymidylate_synthase"/>
</dbReference>
<reference evidence="7" key="2">
    <citation type="submission" date="2022-12" db="EMBL/GenBank/DDBJ databases">
        <authorList>
            <person name="Dechsakulwatana C."/>
            <person name="Rungsihiranrut A."/>
            <person name="Muangchinda C."/>
            <person name="Ningthoujam R."/>
            <person name="Klankeo P."/>
            <person name="Pinyakong O."/>
        </authorList>
    </citation>
    <scope>NUCLEOTIDE SEQUENCE</scope>
    <source>
        <strain evidence="7">TL01-2</strain>
    </source>
</reference>
<feature type="binding site" evidence="5">
    <location>
        <position position="378"/>
    </location>
    <ligand>
        <name>(6R)-5,10-methylene-5,6,7,8-tetrahydrofolate</name>
        <dbReference type="ChEBI" id="CHEBI:15636"/>
    </ligand>
</feature>
<reference evidence="7" key="1">
    <citation type="journal article" date="2022" name="J Environ Chem Eng">
        <title>Biodegradation of petroleum oil using a constructed nonpathogenic and heavy metal-tolerant bacterial consortium isolated from marine sponges.</title>
        <authorList>
            <person name="Dechsakulwatana C."/>
            <person name="Rungsihiranrut A."/>
            <person name="Muangchinda C."/>
            <person name="Ningthoujam R."/>
            <person name="Klankeo P."/>
            <person name="Pinyakong O."/>
        </authorList>
    </citation>
    <scope>NUCLEOTIDE SEQUENCE</scope>
    <source>
        <strain evidence="7">TL01-2</strain>
    </source>
</reference>
<comment type="caution">
    <text evidence="7">The sequence shown here is derived from an EMBL/GenBank/DDBJ whole genome shotgun (WGS) entry which is preliminary data.</text>
</comment>
<dbReference type="GO" id="GO:0004799">
    <property type="term" value="F:thymidylate synthase activity"/>
    <property type="evidence" value="ECO:0007669"/>
    <property type="project" value="UniProtKB-UniRule"/>
</dbReference>
<dbReference type="InterPro" id="IPR023451">
    <property type="entry name" value="Thymidate_synth/dCMP_Mease_dom"/>
</dbReference>
<dbReference type="PANTHER" id="PTHR11548">
    <property type="entry name" value="THYMIDYLATE SYNTHASE 1"/>
    <property type="match status" value="1"/>
</dbReference>
<evidence type="ECO:0000259" key="6">
    <source>
        <dbReference type="Pfam" id="PF00303"/>
    </source>
</evidence>
<organism evidence="7 8">
    <name type="scientific">Priestia aryabhattai</name>
    <name type="common">Bacillus aryabhattai</name>
    <dbReference type="NCBI Taxonomy" id="412384"/>
    <lineage>
        <taxon>Bacteria</taxon>
        <taxon>Bacillati</taxon>
        <taxon>Bacillota</taxon>
        <taxon>Bacilli</taxon>
        <taxon>Bacillales</taxon>
        <taxon>Bacillaceae</taxon>
        <taxon>Priestia</taxon>
    </lineage>
</organism>
<dbReference type="GO" id="GO:0006235">
    <property type="term" value="P:dTTP biosynthetic process"/>
    <property type="evidence" value="ECO:0007669"/>
    <property type="project" value="UniProtKB-UniRule"/>
</dbReference>
<dbReference type="EC" id="2.1.1.45" evidence="1 5"/>
<dbReference type="AlphaFoldDB" id="A0AAX6NDZ2"/>
<evidence type="ECO:0000313" key="8">
    <source>
        <dbReference type="Proteomes" id="UP001269400"/>
    </source>
</evidence>